<accession>A0A0E9U6W5</accession>
<dbReference type="EMBL" id="GBXM01046996">
    <property type="protein sequence ID" value="JAH61581.1"/>
    <property type="molecule type" value="Transcribed_RNA"/>
</dbReference>
<organism evidence="2">
    <name type="scientific">Anguilla anguilla</name>
    <name type="common">European freshwater eel</name>
    <name type="synonym">Muraena anguilla</name>
    <dbReference type="NCBI Taxonomy" id="7936"/>
    <lineage>
        <taxon>Eukaryota</taxon>
        <taxon>Metazoa</taxon>
        <taxon>Chordata</taxon>
        <taxon>Craniata</taxon>
        <taxon>Vertebrata</taxon>
        <taxon>Euteleostomi</taxon>
        <taxon>Actinopterygii</taxon>
        <taxon>Neopterygii</taxon>
        <taxon>Teleostei</taxon>
        <taxon>Anguilliformes</taxon>
        <taxon>Anguillidae</taxon>
        <taxon>Anguilla</taxon>
    </lineage>
</organism>
<protein>
    <submittedName>
        <fullName evidence="2">Uncharacterized protein</fullName>
    </submittedName>
</protein>
<reference evidence="2" key="1">
    <citation type="submission" date="2014-11" db="EMBL/GenBank/DDBJ databases">
        <authorList>
            <person name="Amaro Gonzalez C."/>
        </authorList>
    </citation>
    <scope>NUCLEOTIDE SEQUENCE</scope>
</reference>
<reference evidence="2" key="2">
    <citation type="journal article" date="2015" name="Fish Shellfish Immunol.">
        <title>Early steps in the European eel (Anguilla anguilla)-Vibrio vulnificus interaction in the gills: Role of the RtxA13 toxin.</title>
        <authorList>
            <person name="Callol A."/>
            <person name="Pajuelo D."/>
            <person name="Ebbesson L."/>
            <person name="Teles M."/>
            <person name="MacKenzie S."/>
            <person name="Amaro C."/>
        </authorList>
    </citation>
    <scope>NUCLEOTIDE SEQUENCE</scope>
</reference>
<evidence type="ECO:0000313" key="2">
    <source>
        <dbReference type="EMBL" id="JAH61581.1"/>
    </source>
</evidence>
<feature type="region of interest" description="Disordered" evidence="1">
    <location>
        <begin position="1"/>
        <end position="34"/>
    </location>
</feature>
<proteinExistence type="predicted"/>
<evidence type="ECO:0000256" key="1">
    <source>
        <dbReference type="SAM" id="MobiDB-lite"/>
    </source>
</evidence>
<name>A0A0E9U6W5_ANGAN</name>
<sequence>MLNRRKKSAHTISSLDRPLKLKKNNNTDEPNTSQ</sequence>
<dbReference type="AlphaFoldDB" id="A0A0E9U6W5"/>